<dbReference type="InterPro" id="IPR053002">
    <property type="entry name" value="Metalloproteinase_M10B"/>
</dbReference>
<evidence type="ECO:0008006" key="3">
    <source>
        <dbReference type="Google" id="ProtNLM"/>
    </source>
</evidence>
<proteinExistence type="predicted"/>
<accession>A0ABD2MTK6</accession>
<name>A0ABD2MTK6_9CUCU</name>
<dbReference type="Pfam" id="PF12044">
    <property type="entry name" value="Metallopep"/>
    <property type="match status" value="1"/>
</dbReference>
<dbReference type="PANTHER" id="PTHR21054">
    <property type="entry name" value="ZINC METALLOPROTEINASE-RELATED"/>
    <property type="match status" value="1"/>
</dbReference>
<protein>
    <recommendedName>
        <fullName evidence="3">Zinc metalloproteinase</fullName>
    </recommendedName>
</protein>
<dbReference type="PANTHER" id="PTHR21054:SF2">
    <property type="entry name" value="MIP04191P"/>
    <property type="match status" value="1"/>
</dbReference>
<reference evidence="1 2" key="1">
    <citation type="journal article" date="2021" name="BMC Biol.">
        <title>Horizontally acquired antibacterial genes associated with adaptive radiation of ladybird beetles.</title>
        <authorList>
            <person name="Li H.S."/>
            <person name="Tang X.F."/>
            <person name="Huang Y.H."/>
            <person name="Xu Z.Y."/>
            <person name="Chen M.L."/>
            <person name="Du X.Y."/>
            <person name="Qiu B.Y."/>
            <person name="Chen P.T."/>
            <person name="Zhang W."/>
            <person name="Slipinski A."/>
            <person name="Escalona H.E."/>
            <person name="Waterhouse R.M."/>
            <person name="Zwick A."/>
            <person name="Pang H."/>
        </authorList>
    </citation>
    <scope>NUCLEOTIDE SEQUENCE [LARGE SCALE GENOMIC DNA]</scope>
    <source>
        <strain evidence="1">SYSU2018</strain>
    </source>
</reference>
<dbReference type="InterPro" id="IPR021917">
    <property type="entry name" value="Unchr_Zn-peptidase-like"/>
</dbReference>
<dbReference type="AlphaFoldDB" id="A0ABD2MTK6"/>
<comment type="caution">
    <text evidence="1">The sequence shown here is derived from an EMBL/GenBank/DDBJ whole genome shotgun (WGS) entry which is preliminary data.</text>
</comment>
<organism evidence="1 2">
    <name type="scientific">Cryptolaemus montrouzieri</name>
    <dbReference type="NCBI Taxonomy" id="559131"/>
    <lineage>
        <taxon>Eukaryota</taxon>
        <taxon>Metazoa</taxon>
        <taxon>Ecdysozoa</taxon>
        <taxon>Arthropoda</taxon>
        <taxon>Hexapoda</taxon>
        <taxon>Insecta</taxon>
        <taxon>Pterygota</taxon>
        <taxon>Neoptera</taxon>
        <taxon>Endopterygota</taxon>
        <taxon>Coleoptera</taxon>
        <taxon>Polyphaga</taxon>
        <taxon>Cucujiformia</taxon>
        <taxon>Coccinelloidea</taxon>
        <taxon>Coccinellidae</taxon>
        <taxon>Scymninae</taxon>
        <taxon>Scymnini</taxon>
        <taxon>Cryptolaemus</taxon>
    </lineage>
</organism>
<sequence length="485" mass="56341">MTHLPHIFIDNFTHGEIVTYPLIILKGHINPSIHQAIDGCNHNETQSDPDKIILQHSVHKESIQPFNNRFKFILNLNEGNNSIKITSCGCTIEINLIYMPRETKYIVCPLYIICEEHDGTFQAPDDQDNSSESACKRINLITRMLQSVTAEKLYEKTLFRKTFHLEDECQIFRSKLLYLEATKMDEKQLWEFIAREIMMSEIGSETKKYLGFLSCTRYCGEKYQESLRTHEDLVNITEAYVALGGGGLALFGSASIYTWPEHFEEIVERFEDQRLIDKSCFLDDSCYRGTIGACFSTSLGSVLHELCHTFDLGHSSSGIMARGFDNIYKVFTSHYDKDHKISLQYHETIEFKESLEPKLLSERLKNKPKEYQITGSRKTERDADDTFWTKSCAWILNYHRWLNDFKENSNYILKFDADSKAFTSTTGLRVVEIRKFSDELILEDWVFEGKILKYSFQIPQEIELSDCLIFAEDNVGNILKYDCRK</sequence>
<dbReference type="Proteomes" id="UP001516400">
    <property type="component" value="Unassembled WGS sequence"/>
</dbReference>
<evidence type="ECO:0000313" key="2">
    <source>
        <dbReference type="Proteomes" id="UP001516400"/>
    </source>
</evidence>
<dbReference type="EMBL" id="JABFTP020000021">
    <property type="protein sequence ID" value="KAL3269723.1"/>
    <property type="molecule type" value="Genomic_DNA"/>
</dbReference>
<keyword evidence="2" id="KW-1185">Reference proteome</keyword>
<gene>
    <name evidence="1" type="ORF">HHI36_008783</name>
</gene>
<evidence type="ECO:0000313" key="1">
    <source>
        <dbReference type="EMBL" id="KAL3269723.1"/>
    </source>
</evidence>